<dbReference type="PANTHER" id="PTHR23137">
    <property type="entry name" value="VESICLE TRANSPORT PROTEIN-RELATED"/>
    <property type="match status" value="1"/>
</dbReference>
<keyword evidence="3 9" id="KW-0813">Transport</keyword>
<dbReference type="InterPro" id="IPR007305">
    <property type="entry name" value="Vesicle_transpt_Got1/SFT2"/>
</dbReference>
<evidence type="ECO:0000256" key="6">
    <source>
        <dbReference type="ARBA" id="ARBA00022989"/>
    </source>
</evidence>
<evidence type="ECO:0000256" key="3">
    <source>
        <dbReference type="ARBA" id="ARBA00022448"/>
    </source>
</evidence>
<keyword evidence="4 9" id="KW-0812">Transmembrane</keyword>
<dbReference type="Pfam" id="PF04178">
    <property type="entry name" value="Got1"/>
    <property type="match status" value="1"/>
</dbReference>
<name>A0AAX7T7V9_ASTCA</name>
<reference evidence="10" key="3">
    <citation type="submission" date="2025-08" db="UniProtKB">
        <authorList>
            <consortium name="Ensembl"/>
        </authorList>
    </citation>
    <scope>IDENTIFICATION</scope>
</reference>
<evidence type="ECO:0000256" key="7">
    <source>
        <dbReference type="ARBA" id="ARBA00023136"/>
    </source>
</evidence>
<evidence type="ECO:0000256" key="2">
    <source>
        <dbReference type="ARBA" id="ARBA00004141"/>
    </source>
</evidence>
<evidence type="ECO:0000313" key="10">
    <source>
        <dbReference type="Ensembl" id="ENSACLP00000052984.1"/>
    </source>
</evidence>
<reference evidence="11" key="2">
    <citation type="submission" date="2023-03" db="EMBL/GenBank/DDBJ databases">
        <authorList>
            <consortium name="Wellcome Sanger Institute Data Sharing"/>
        </authorList>
    </citation>
    <scope>NUCLEOTIDE SEQUENCE [LARGE SCALE GENOMIC DNA]</scope>
</reference>
<dbReference type="Proteomes" id="UP000265100">
    <property type="component" value="Chromosome 23"/>
</dbReference>
<dbReference type="InterPro" id="IPR011691">
    <property type="entry name" value="Vesicle_transpt_SFT2"/>
</dbReference>
<dbReference type="Ensembl" id="ENSACLT00000058116.1">
    <property type="protein sequence ID" value="ENSACLP00000052984.1"/>
    <property type="gene ID" value="ENSACLG00000019439.2"/>
</dbReference>
<protein>
    <recommendedName>
        <fullName evidence="9">Vesicle transport protein</fullName>
    </recommendedName>
</protein>
<keyword evidence="7 9" id="KW-0472">Membrane</keyword>
<dbReference type="AlphaFoldDB" id="A0AAX7T7V9"/>
<comment type="caution">
    <text evidence="9">Lacks conserved residue(s) required for the propagation of feature annotation.</text>
</comment>
<accession>A0AAX7T7V9</accession>
<proteinExistence type="inferred from homology"/>
<evidence type="ECO:0000256" key="9">
    <source>
        <dbReference type="RuleBase" id="RU363111"/>
    </source>
</evidence>
<keyword evidence="5 9" id="KW-0653">Protein transport</keyword>
<dbReference type="GO" id="GO:0005737">
    <property type="term" value="C:cytoplasm"/>
    <property type="evidence" value="ECO:0007669"/>
    <property type="project" value="UniProtKB-ARBA"/>
</dbReference>
<reference evidence="10" key="4">
    <citation type="submission" date="2025-09" db="UniProtKB">
        <authorList>
            <consortium name="Ensembl"/>
        </authorList>
    </citation>
    <scope>IDENTIFICATION</scope>
</reference>
<dbReference type="GeneTree" id="ENSGT00390000018525"/>
<reference evidence="10 11" key="1">
    <citation type="submission" date="2018-05" db="EMBL/GenBank/DDBJ databases">
        <authorList>
            <person name="Datahose"/>
        </authorList>
    </citation>
    <scope>NUCLEOTIDE SEQUENCE</scope>
</reference>
<comment type="function">
    <text evidence="1 9">May be involved in fusion of retrograde transport vesicles derived from an endocytic compartment with the Golgi complex.</text>
</comment>
<dbReference type="GO" id="GO:0012505">
    <property type="term" value="C:endomembrane system"/>
    <property type="evidence" value="ECO:0007669"/>
    <property type="project" value="UniProtKB-ARBA"/>
</dbReference>
<dbReference type="GO" id="GO:0015031">
    <property type="term" value="P:protein transport"/>
    <property type="evidence" value="ECO:0007669"/>
    <property type="project" value="UniProtKB-KW"/>
</dbReference>
<comment type="subcellular location">
    <subcellularLocation>
        <location evidence="2 9">Membrane</location>
        <topology evidence="2 9">Multi-pass membrane protein</topology>
    </subcellularLocation>
</comment>
<comment type="similarity">
    <text evidence="8 9">Belongs to the SFT2 family.</text>
</comment>
<keyword evidence="11" id="KW-1185">Reference proteome</keyword>
<evidence type="ECO:0000256" key="5">
    <source>
        <dbReference type="ARBA" id="ARBA00022927"/>
    </source>
</evidence>
<feature type="transmembrane region" description="Helical" evidence="9">
    <location>
        <begin position="38"/>
        <end position="59"/>
    </location>
</feature>
<evidence type="ECO:0000256" key="4">
    <source>
        <dbReference type="ARBA" id="ARBA00022692"/>
    </source>
</evidence>
<feature type="transmembrane region" description="Helical" evidence="9">
    <location>
        <begin position="65"/>
        <end position="85"/>
    </location>
</feature>
<keyword evidence="6 9" id="KW-1133">Transmembrane helix</keyword>
<organism evidence="10 11">
    <name type="scientific">Astatotilapia calliptera</name>
    <name type="common">Eastern happy</name>
    <name type="synonym">Chromis callipterus</name>
    <dbReference type="NCBI Taxonomy" id="8154"/>
    <lineage>
        <taxon>Eukaryota</taxon>
        <taxon>Metazoa</taxon>
        <taxon>Chordata</taxon>
        <taxon>Craniata</taxon>
        <taxon>Vertebrata</taxon>
        <taxon>Euteleostomi</taxon>
        <taxon>Actinopterygii</taxon>
        <taxon>Neopterygii</taxon>
        <taxon>Teleostei</taxon>
        <taxon>Neoteleostei</taxon>
        <taxon>Acanthomorphata</taxon>
        <taxon>Ovalentaria</taxon>
        <taxon>Cichlomorphae</taxon>
        <taxon>Cichliformes</taxon>
        <taxon>Cichlidae</taxon>
        <taxon>African cichlids</taxon>
        <taxon>Pseudocrenilabrinae</taxon>
        <taxon>Haplochromini</taxon>
        <taxon>Astatotilapia</taxon>
    </lineage>
</organism>
<dbReference type="GO" id="GO:0016020">
    <property type="term" value="C:membrane"/>
    <property type="evidence" value="ECO:0007669"/>
    <property type="project" value="UniProtKB-SubCell"/>
</dbReference>
<evidence type="ECO:0000313" key="11">
    <source>
        <dbReference type="Proteomes" id="UP000265100"/>
    </source>
</evidence>
<sequence length="148" mass="16476">MDKLKSVLSGEEARRDDRNIIQQMNQASTLGWGTRIKGFIACFVVGAACTVLGVCVLFLPKIGITLFIVFYTFGNICALCSTMFLMGPMKQLKRMCDKTRALATTLMLVSAKKKKKKNQPPKDRTCYTNMSGLSSVNLDSLQKKFCFP</sequence>
<evidence type="ECO:0000256" key="1">
    <source>
        <dbReference type="ARBA" id="ARBA00003566"/>
    </source>
</evidence>
<dbReference type="PANTHER" id="PTHR23137:SF1">
    <property type="entry name" value="VESICLE TRANSPORT PROTEIN SFT2B"/>
    <property type="match status" value="1"/>
</dbReference>
<evidence type="ECO:0000256" key="8">
    <source>
        <dbReference type="ARBA" id="ARBA00025800"/>
    </source>
</evidence>
<dbReference type="GO" id="GO:0016192">
    <property type="term" value="P:vesicle-mediated transport"/>
    <property type="evidence" value="ECO:0007669"/>
    <property type="project" value="InterPro"/>
</dbReference>